<dbReference type="Pfam" id="PF08240">
    <property type="entry name" value="ADH_N"/>
    <property type="match status" value="1"/>
</dbReference>
<comment type="cofactor">
    <cofactor evidence="1 5">
        <name>Zn(2+)</name>
        <dbReference type="ChEBI" id="CHEBI:29105"/>
    </cofactor>
</comment>
<dbReference type="EMBL" id="JADBEB010000001">
    <property type="protein sequence ID" value="MBE1488518.1"/>
    <property type="molecule type" value="Genomic_DNA"/>
</dbReference>
<dbReference type="PANTHER" id="PTHR43401:SF5">
    <property type="entry name" value="ALCOHOL DEHYDROGENASE-RELATED"/>
    <property type="match status" value="1"/>
</dbReference>
<keyword evidence="2 5" id="KW-0479">Metal-binding</keyword>
<reference evidence="8" key="1">
    <citation type="submission" date="2020-10" db="EMBL/GenBank/DDBJ databases">
        <title>Sequencing the genomes of 1000 actinobacteria strains.</title>
        <authorList>
            <person name="Klenk H.-P."/>
        </authorList>
    </citation>
    <scope>NUCLEOTIDE SEQUENCE</scope>
    <source>
        <strain evidence="8">DSM 46832</strain>
    </source>
</reference>
<keyword evidence="9" id="KW-1185">Reference proteome</keyword>
<evidence type="ECO:0000313" key="8">
    <source>
        <dbReference type="EMBL" id="MBE1488518.1"/>
    </source>
</evidence>
<accession>A0A927R0D1</accession>
<sequence length="333" mass="33735">MRAVVCVPGGTELTELPDPEPAPDGVVVSVDACGLCGSDVHMVEHGRAVPGHVLGHEFAGRIAAVGRNAGRWRIGAPVAVNPLGGCGTCQPCRRQLPFRCAAVPNLGLTAPGAYAEFVAVPQAQLVPLPAEVPPEIGAHAEPLAVALRAVRLGRPEPAEPALVYGVGTIGLNVIMALRQAGAGTIVAVGRSAGRRAAAGAVGADVVLDSRVTDLASYAAEAGLAFGSGYECSASVGALAETVAVLAPGGVAVQVALNSAPETLDARGLVGRGLTVVGSCAFDAEDYRQAVAHLLAGRVAGADLISERVSLEQVPETLVRLRRPGDLVRVLVRP</sequence>
<comment type="similarity">
    <text evidence="5">Belongs to the zinc-containing alcohol dehydrogenase family.</text>
</comment>
<feature type="domain" description="Alcohol dehydrogenase-like C-terminal" evidence="6">
    <location>
        <begin position="169"/>
        <end position="293"/>
    </location>
</feature>
<protein>
    <submittedName>
        <fullName evidence="8">Threonine dehydrogenase-like Zn-dependent dehydrogenase</fullName>
    </submittedName>
</protein>
<dbReference type="SUPFAM" id="SSF51735">
    <property type="entry name" value="NAD(P)-binding Rossmann-fold domains"/>
    <property type="match status" value="1"/>
</dbReference>
<dbReference type="Gene3D" id="3.40.50.720">
    <property type="entry name" value="NAD(P)-binding Rossmann-like Domain"/>
    <property type="match status" value="1"/>
</dbReference>
<dbReference type="PROSITE" id="PS00059">
    <property type="entry name" value="ADH_ZINC"/>
    <property type="match status" value="1"/>
</dbReference>
<evidence type="ECO:0000256" key="1">
    <source>
        <dbReference type="ARBA" id="ARBA00001947"/>
    </source>
</evidence>
<gene>
    <name evidence="8" type="ORF">H4W31_004156</name>
</gene>
<feature type="domain" description="Alcohol dehydrogenase-like N-terminal" evidence="7">
    <location>
        <begin position="23"/>
        <end position="129"/>
    </location>
</feature>
<dbReference type="RefSeq" id="WP_192768169.1">
    <property type="nucleotide sequence ID" value="NZ_JADBEB010000001.1"/>
</dbReference>
<dbReference type="InterPro" id="IPR002328">
    <property type="entry name" value="ADH_Zn_CS"/>
</dbReference>
<keyword evidence="4" id="KW-0560">Oxidoreductase</keyword>
<dbReference type="Gene3D" id="3.90.180.10">
    <property type="entry name" value="Medium-chain alcohol dehydrogenases, catalytic domain"/>
    <property type="match status" value="1"/>
</dbReference>
<evidence type="ECO:0000313" key="9">
    <source>
        <dbReference type="Proteomes" id="UP000649753"/>
    </source>
</evidence>
<dbReference type="AlphaFoldDB" id="A0A927R0D1"/>
<organism evidence="8 9">
    <name type="scientific">Plantactinospora soyae</name>
    <dbReference type="NCBI Taxonomy" id="1544732"/>
    <lineage>
        <taxon>Bacteria</taxon>
        <taxon>Bacillati</taxon>
        <taxon>Actinomycetota</taxon>
        <taxon>Actinomycetes</taxon>
        <taxon>Micromonosporales</taxon>
        <taxon>Micromonosporaceae</taxon>
        <taxon>Plantactinospora</taxon>
    </lineage>
</organism>
<dbReference type="InterPro" id="IPR013149">
    <property type="entry name" value="ADH-like_C"/>
</dbReference>
<proteinExistence type="inferred from homology"/>
<name>A0A927R0D1_9ACTN</name>
<evidence type="ECO:0000256" key="3">
    <source>
        <dbReference type="ARBA" id="ARBA00022833"/>
    </source>
</evidence>
<evidence type="ECO:0000256" key="2">
    <source>
        <dbReference type="ARBA" id="ARBA00022723"/>
    </source>
</evidence>
<dbReference type="InterPro" id="IPR036291">
    <property type="entry name" value="NAD(P)-bd_dom_sf"/>
</dbReference>
<evidence type="ECO:0000256" key="5">
    <source>
        <dbReference type="RuleBase" id="RU361277"/>
    </source>
</evidence>
<evidence type="ECO:0000259" key="6">
    <source>
        <dbReference type="Pfam" id="PF00107"/>
    </source>
</evidence>
<dbReference type="InterPro" id="IPR011032">
    <property type="entry name" value="GroES-like_sf"/>
</dbReference>
<dbReference type="InterPro" id="IPR013154">
    <property type="entry name" value="ADH-like_N"/>
</dbReference>
<dbReference type="GO" id="GO:0008270">
    <property type="term" value="F:zinc ion binding"/>
    <property type="evidence" value="ECO:0007669"/>
    <property type="project" value="InterPro"/>
</dbReference>
<evidence type="ECO:0000256" key="4">
    <source>
        <dbReference type="ARBA" id="ARBA00023002"/>
    </source>
</evidence>
<keyword evidence="3 5" id="KW-0862">Zinc</keyword>
<dbReference type="Proteomes" id="UP000649753">
    <property type="component" value="Unassembled WGS sequence"/>
</dbReference>
<comment type="caution">
    <text evidence="8">The sequence shown here is derived from an EMBL/GenBank/DDBJ whole genome shotgun (WGS) entry which is preliminary data.</text>
</comment>
<dbReference type="InterPro" id="IPR050129">
    <property type="entry name" value="Zn_alcohol_dh"/>
</dbReference>
<dbReference type="PANTHER" id="PTHR43401">
    <property type="entry name" value="L-THREONINE 3-DEHYDROGENASE"/>
    <property type="match status" value="1"/>
</dbReference>
<dbReference type="GO" id="GO:0016491">
    <property type="term" value="F:oxidoreductase activity"/>
    <property type="evidence" value="ECO:0007669"/>
    <property type="project" value="UniProtKB-KW"/>
</dbReference>
<evidence type="ECO:0000259" key="7">
    <source>
        <dbReference type="Pfam" id="PF08240"/>
    </source>
</evidence>
<dbReference type="Pfam" id="PF00107">
    <property type="entry name" value="ADH_zinc_N"/>
    <property type="match status" value="1"/>
</dbReference>
<dbReference type="SUPFAM" id="SSF50129">
    <property type="entry name" value="GroES-like"/>
    <property type="match status" value="1"/>
</dbReference>